<dbReference type="Proteomes" id="UP001221757">
    <property type="component" value="Unassembled WGS sequence"/>
</dbReference>
<feature type="domain" description="NADP-dependent oxidoreductase" evidence="3">
    <location>
        <begin position="4"/>
        <end position="201"/>
    </location>
</feature>
<dbReference type="Pfam" id="PF00248">
    <property type="entry name" value="Aldo_ket_red"/>
    <property type="match status" value="1"/>
</dbReference>
<comment type="similarity">
    <text evidence="2">Belongs to the aldo/keto reductase family. Aldo/keto reductase 2 subfamily.</text>
</comment>
<dbReference type="GO" id="GO:0016491">
    <property type="term" value="F:oxidoreductase activity"/>
    <property type="evidence" value="ECO:0007669"/>
    <property type="project" value="UniProtKB-KW"/>
</dbReference>
<comment type="caution">
    <text evidence="4">The sequence shown here is derived from an EMBL/GenBank/DDBJ whole genome shotgun (WGS) entry which is preliminary data.</text>
</comment>
<evidence type="ECO:0000313" key="4">
    <source>
        <dbReference type="EMBL" id="KAJ7708737.1"/>
    </source>
</evidence>
<dbReference type="AlphaFoldDB" id="A0AAD7MB40"/>
<keyword evidence="5" id="KW-1185">Reference proteome</keyword>
<name>A0AAD7MB40_MYCRO</name>
<dbReference type="PANTHER" id="PTHR43364:SF2">
    <property type="entry name" value="ARYL-ALCOHOL DEHYDROGENASE AAD10-RELATED"/>
    <property type="match status" value="1"/>
</dbReference>
<dbReference type="Gene3D" id="3.20.20.100">
    <property type="entry name" value="NADP-dependent oxidoreductase domain"/>
    <property type="match status" value="1"/>
</dbReference>
<dbReference type="PANTHER" id="PTHR43364">
    <property type="entry name" value="NADH-SPECIFIC METHYLGLYOXAL REDUCTASE-RELATED"/>
    <property type="match status" value="1"/>
</dbReference>
<accession>A0AAD7MB40</accession>
<evidence type="ECO:0000259" key="3">
    <source>
        <dbReference type="Pfam" id="PF00248"/>
    </source>
</evidence>
<evidence type="ECO:0000256" key="1">
    <source>
        <dbReference type="ARBA" id="ARBA00023002"/>
    </source>
</evidence>
<sequence>MHVSVEASLRKLRTTYIDILYIHRWDWDSGIEKVMNGLYNLVIQGKVLYLGISDTPAWVVSQANQYARDHCKTPFAIYQGAWSILDRAFEREIIPMARANGLHLVNEEEKRKETGDKGRTLSAFKPKRNEEQRKMVQALEKVAQEVGAKSVHAVVIAYVMQKVPYCFPIIGGRKIENLMSKVEALDISLSHAQIKYLESILPFDPGFPHTMIGDGKEYRILTAVFEKRLFLEPIWPSKD</sequence>
<evidence type="ECO:0000256" key="2">
    <source>
        <dbReference type="ARBA" id="ARBA00038157"/>
    </source>
</evidence>
<proteinExistence type="inferred from homology"/>
<dbReference type="InterPro" id="IPR023210">
    <property type="entry name" value="NADP_OxRdtase_dom"/>
</dbReference>
<organism evidence="4 5">
    <name type="scientific">Mycena rosella</name>
    <name type="common">Pink bonnet</name>
    <name type="synonym">Agaricus rosellus</name>
    <dbReference type="NCBI Taxonomy" id="1033263"/>
    <lineage>
        <taxon>Eukaryota</taxon>
        <taxon>Fungi</taxon>
        <taxon>Dikarya</taxon>
        <taxon>Basidiomycota</taxon>
        <taxon>Agaricomycotina</taxon>
        <taxon>Agaricomycetes</taxon>
        <taxon>Agaricomycetidae</taxon>
        <taxon>Agaricales</taxon>
        <taxon>Marasmiineae</taxon>
        <taxon>Mycenaceae</taxon>
        <taxon>Mycena</taxon>
    </lineage>
</organism>
<reference evidence="4" key="1">
    <citation type="submission" date="2023-03" db="EMBL/GenBank/DDBJ databases">
        <title>Massive genome expansion in bonnet fungi (Mycena s.s.) driven by repeated elements and novel gene families across ecological guilds.</title>
        <authorList>
            <consortium name="Lawrence Berkeley National Laboratory"/>
            <person name="Harder C.B."/>
            <person name="Miyauchi S."/>
            <person name="Viragh M."/>
            <person name="Kuo A."/>
            <person name="Thoen E."/>
            <person name="Andreopoulos B."/>
            <person name="Lu D."/>
            <person name="Skrede I."/>
            <person name="Drula E."/>
            <person name="Henrissat B."/>
            <person name="Morin E."/>
            <person name="Kohler A."/>
            <person name="Barry K."/>
            <person name="LaButti K."/>
            <person name="Morin E."/>
            <person name="Salamov A."/>
            <person name="Lipzen A."/>
            <person name="Mereny Z."/>
            <person name="Hegedus B."/>
            <person name="Baldrian P."/>
            <person name="Stursova M."/>
            <person name="Weitz H."/>
            <person name="Taylor A."/>
            <person name="Grigoriev I.V."/>
            <person name="Nagy L.G."/>
            <person name="Martin F."/>
            <person name="Kauserud H."/>
        </authorList>
    </citation>
    <scope>NUCLEOTIDE SEQUENCE</scope>
    <source>
        <strain evidence="4">CBHHK067</strain>
    </source>
</reference>
<keyword evidence="1" id="KW-0560">Oxidoreductase</keyword>
<dbReference type="InterPro" id="IPR050523">
    <property type="entry name" value="AKR_Detox_Biosynth"/>
</dbReference>
<dbReference type="SUPFAM" id="SSF51430">
    <property type="entry name" value="NAD(P)-linked oxidoreductase"/>
    <property type="match status" value="1"/>
</dbReference>
<dbReference type="EMBL" id="JARKIE010000003">
    <property type="protein sequence ID" value="KAJ7708737.1"/>
    <property type="molecule type" value="Genomic_DNA"/>
</dbReference>
<evidence type="ECO:0000313" key="5">
    <source>
        <dbReference type="Proteomes" id="UP001221757"/>
    </source>
</evidence>
<gene>
    <name evidence="4" type="ORF">B0H17DRAFT_1191235</name>
</gene>
<protein>
    <submittedName>
        <fullName evidence="4">NADP-dependent oxidoreductase domain-containing protein</fullName>
    </submittedName>
</protein>
<dbReference type="InterPro" id="IPR036812">
    <property type="entry name" value="NAD(P)_OxRdtase_dom_sf"/>
</dbReference>